<keyword evidence="2" id="KW-0472">Membrane</keyword>
<evidence type="ECO:0000256" key="1">
    <source>
        <dbReference type="SAM" id="MobiDB-lite"/>
    </source>
</evidence>
<accession>A0AAN9TEX1</accession>
<comment type="caution">
    <text evidence="3">The sequence shown here is derived from an EMBL/GenBank/DDBJ whole genome shotgun (WGS) entry which is preliminary data.</text>
</comment>
<dbReference type="EMBL" id="JBBCAQ010000022">
    <property type="protein sequence ID" value="KAK7590128.1"/>
    <property type="molecule type" value="Genomic_DNA"/>
</dbReference>
<evidence type="ECO:0000313" key="3">
    <source>
        <dbReference type="EMBL" id="KAK7590128.1"/>
    </source>
</evidence>
<reference evidence="3 4" key="1">
    <citation type="submission" date="2024-03" db="EMBL/GenBank/DDBJ databases">
        <title>Adaptation during the transition from Ophiocordyceps entomopathogen to insect associate is accompanied by gene loss and intensified selection.</title>
        <authorList>
            <person name="Ward C.M."/>
            <person name="Onetto C.A."/>
            <person name="Borneman A.R."/>
        </authorList>
    </citation>
    <scope>NUCLEOTIDE SEQUENCE [LARGE SCALE GENOMIC DNA]</scope>
    <source>
        <strain evidence="3">AWRI1</strain>
        <tissue evidence="3">Single Adult Female</tissue>
    </source>
</reference>
<dbReference type="AlphaFoldDB" id="A0AAN9TEX1"/>
<gene>
    <name evidence="3" type="ORF">V9T40_001741</name>
</gene>
<protein>
    <submittedName>
        <fullName evidence="3">Uncharacterized protein</fullName>
    </submittedName>
</protein>
<proteinExistence type="predicted"/>
<feature type="transmembrane region" description="Helical" evidence="2">
    <location>
        <begin position="6"/>
        <end position="25"/>
    </location>
</feature>
<name>A0AAN9TEX1_9HEMI</name>
<keyword evidence="4" id="KW-1185">Reference proteome</keyword>
<organism evidence="3 4">
    <name type="scientific">Parthenolecanium corni</name>
    <dbReference type="NCBI Taxonomy" id="536013"/>
    <lineage>
        <taxon>Eukaryota</taxon>
        <taxon>Metazoa</taxon>
        <taxon>Ecdysozoa</taxon>
        <taxon>Arthropoda</taxon>
        <taxon>Hexapoda</taxon>
        <taxon>Insecta</taxon>
        <taxon>Pterygota</taxon>
        <taxon>Neoptera</taxon>
        <taxon>Paraneoptera</taxon>
        <taxon>Hemiptera</taxon>
        <taxon>Sternorrhyncha</taxon>
        <taxon>Coccoidea</taxon>
        <taxon>Coccidae</taxon>
        <taxon>Parthenolecanium</taxon>
    </lineage>
</organism>
<keyword evidence="2" id="KW-1133">Transmembrane helix</keyword>
<feature type="region of interest" description="Disordered" evidence="1">
    <location>
        <begin position="145"/>
        <end position="169"/>
    </location>
</feature>
<evidence type="ECO:0000256" key="2">
    <source>
        <dbReference type="SAM" id="Phobius"/>
    </source>
</evidence>
<evidence type="ECO:0000313" key="4">
    <source>
        <dbReference type="Proteomes" id="UP001367676"/>
    </source>
</evidence>
<keyword evidence="2" id="KW-0812">Transmembrane</keyword>
<dbReference type="Proteomes" id="UP001367676">
    <property type="component" value="Unassembled WGS sequence"/>
</dbReference>
<sequence length="192" mass="21187">MASARVVDGDIFCYLLFGLVFLWRIYEITRRAIINLSPIIIAGLSVLFSDAEQPPPAWHLVVNASRYIERNFSGPSLPPCFYLCTLQTHLYEIPVASSIRLLACRRPSASAFSTKYVLAKKRKGDRRKVYLSNYGSRCSSVTTAINNSGGSNNTDDEGSAGGTGKIPKFQDFRQDSIGLAAERRARIARSCA</sequence>